<sequence length="69" mass="7440">MASGTSQSGGANVWRHSAQLGGGEDASSWAMRGGRRRLLLRIEACSLKAYMAARSGDSIQIHSYELRES</sequence>
<protein>
    <submittedName>
        <fullName evidence="2">Uncharacterized protein</fullName>
    </submittedName>
</protein>
<feature type="region of interest" description="Disordered" evidence="1">
    <location>
        <begin position="1"/>
        <end position="28"/>
    </location>
</feature>
<reference evidence="2 3" key="1">
    <citation type="submission" date="2019-11" db="EMBL/GenBank/DDBJ databases">
        <title>Whole genome sequence of Oryza granulata.</title>
        <authorList>
            <person name="Li W."/>
        </authorList>
    </citation>
    <scope>NUCLEOTIDE SEQUENCE [LARGE SCALE GENOMIC DNA]</scope>
    <source>
        <strain evidence="3">cv. Menghai</strain>
        <tissue evidence="2">Leaf</tissue>
    </source>
</reference>
<gene>
    <name evidence="2" type="ORF">E2562_033202</name>
</gene>
<comment type="caution">
    <text evidence="2">The sequence shown here is derived from an EMBL/GenBank/DDBJ whole genome shotgun (WGS) entry which is preliminary data.</text>
</comment>
<dbReference type="EMBL" id="SPHZ02000006">
    <property type="protein sequence ID" value="KAF0915087.1"/>
    <property type="molecule type" value="Genomic_DNA"/>
</dbReference>
<proteinExistence type="predicted"/>
<accession>A0A6G1DRG8</accession>
<name>A0A6G1DRG8_9ORYZ</name>
<dbReference type="AlphaFoldDB" id="A0A6G1DRG8"/>
<keyword evidence="3" id="KW-1185">Reference proteome</keyword>
<organism evidence="2 3">
    <name type="scientific">Oryza meyeriana var. granulata</name>
    <dbReference type="NCBI Taxonomy" id="110450"/>
    <lineage>
        <taxon>Eukaryota</taxon>
        <taxon>Viridiplantae</taxon>
        <taxon>Streptophyta</taxon>
        <taxon>Embryophyta</taxon>
        <taxon>Tracheophyta</taxon>
        <taxon>Spermatophyta</taxon>
        <taxon>Magnoliopsida</taxon>
        <taxon>Liliopsida</taxon>
        <taxon>Poales</taxon>
        <taxon>Poaceae</taxon>
        <taxon>BOP clade</taxon>
        <taxon>Oryzoideae</taxon>
        <taxon>Oryzeae</taxon>
        <taxon>Oryzinae</taxon>
        <taxon>Oryza</taxon>
        <taxon>Oryza meyeriana</taxon>
    </lineage>
</organism>
<evidence type="ECO:0000256" key="1">
    <source>
        <dbReference type="SAM" id="MobiDB-lite"/>
    </source>
</evidence>
<evidence type="ECO:0000313" key="2">
    <source>
        <dbReference type="EMBL" id="KAF0915087.1"/>
    </source>
</evidence>
<dbReference type="Proteomes" id="UP000479710">
    <property type="component" value="Unassembled WGS sequence"/>
</dbReference>
<feature type="compositionally biased region" description="Polar residues" evidence="1">
    <location>
        <begin position="1"/>
        <end position="10"/>
    </location>
</feature>
<evidence type="ECO:0000313" key="3">
    <source>
        <dbReference type="Proteomes" id="UP000479710"/>
    </source>
</evidence>